<dbReference type="Gene3D" id="3.40.50.300">
    <property type="entry name" value="P-loop containing nucleotide triphosphate hydrolases"/>
    <property type="match status" value="1"/>
</dbReference>
<evidence type="ECO:0000313" key="3">
    <source>
        <dbReference type="EMBL" id="HDR00316.1"/>
    </source>
</evidence>
<gene>
    <name evidence="3" type="ORF">ENN51_08560</name>
</gene>
<keyword evidence="1" id="KW-0547">Nucleotide-binding</keyword>
<accession>A0A7V0T7L1</accession>
<dbReference type="GO" id="GO:0004140">
    <property type="term" value="F:dephospho-CoA kinase activity"/>
    <property type="evidence" value="ECO:0007669"/>
    <property type="project" value="InterPro"/>
</dbReference>
<keyword evidence="3" id="KW-0808">Transferase</keyword>
<sequence length="128" mass="14689">RISAELDRCRKGLVIVDAALLFTVGLDKKMDVAILVTAPERLKTRRLVETGLSREEAVRRLKLQEPDARVWRRADFVLENKGSLAELKRKSRALWNFFYSNRFKHVLPDNGRCRKSAGRGASRPSGRR</sequence>
<dbReference type="GO" id="GO:0015937">
    <property type="term" value="P:coenzyme A biosynthetic process"/>
    <property type="evidence" value="ECO:0007669"/>
    <property type="project" value="InterPro"/>
</dbReference>
<dbReference type="Pfam" id="PF01121">
    <property type="entry name" value="CoaE"/>
    <property type="match status" value="1"/>
</dbReference>
<evidence type="ECO:0000256" key="1">
    <source>
        <dbReference type="ARBA" id="ARBA00022741"/>
    </source>
</evidence>
<dbReference type="Proteomes" id="UP000885672">
    <property type="component" value="Unassembled WGS sequence"/>
</dbReference>
<reference evidence="3" key="1">
    <citation type="journal article" date="2020" name="mSystems">
        <title>Genome- and Community-Level Interaction Insights into Carbon Utilization and Element Cycling Functions of Hydrothermarchaeota in Hydrothermal Sediment.</title>
        <authorList>
            <person name="Zhou Z."/>
            <person name="Liu Y."/>
            <person name="Xu W."/>
            <person name="Pan J."/>
            <person name="Luo Z.H."/>
            <person name="Li M."/>
        </authorList>
    </citation>
    <scope>NUCLEOTIDE SEQUENCE [LARGE SCALE GENOMIC DNA]</scope>
    <source>
        <strain evidence="3">SpSt-1182</strain>
    </source>
</reference>
<protein>
    <submittedName>
        <fullName evidence="3">Dephospho-CoA kinase</fullName>
    </submittedName>
</protein>
<feature type="non-terminal residue" evidence="3">
    <location>
        <position position="1"/>
    </location>
</feature>
<dbReference type="SUPFAM" id="SSF52540">
    <property type="entry name" value="P-loop containing nucleoside triphosphate hydrolases"/>
    <property type="match status" value="1"/>
</dbReference>
<comment type="caution">
    <text evidence="3">The sequence shown here is derived from an EMBL/GenBank/DDBJ whole genome shotgun (WGS) entry which is preliminary data.</text>
</comment>
<organism evidence="3">
    <name type="scientific">candidate division WOR-3 bacterium</name>
    <dbReference type="NCBI Taxonomy" id="2052148"/>
    <lineage>
        <taxon>Bacteria</taxon>
        <taxon>Bacteria division WOR-3</taxon>
    </lineage>
</organism>
<dbReference type="InterPro" id="IPR027417">
    <property type="entry name" value="P-loop_NTPase"/>
</dbReference>
<dbReference type="InterPro" id="IPR001977">
    <property type="entry name" value="Depp_CoAkinase"/>
</dbReference>
<name>A0A7V0T7L1_UNCW3</name>
<keyword evidence="2" id="KW-0067">ATP-binding</keyword>
<dbReference type="GO" id="GO:0005524">
    <property type="term" value="F:ATP binding"/>
    <property type="evidence" value="ECO:0007669"/>
    <property type="project" value="UniProtKB-KW"/>
</dbReference>
<dbReference type="EMBL" id="DSBX01000329">
    <property type="protein sequence ID" value="HDR00316.1"/>
    <property type="molecule type" value="Genomic_DNA"/>
</dbReference>
<dbReference type="PROSITE" id="PS51219">
    <property type="entry name" value="DPCK"/>
    <property type="match status" value="1"/>
</dbReference>
<dbReference type="AlphaFoldDB" id="A0A7V0T7L1"/>
<evidence type="ECO:0000256" key="2">
    <source>
        <dbReference type="ARBA" id="ARBA00022840"/>
    </source>
</evidence>
<keyword evidence="3" id="KW-0418">Kinase</keyword>
<proteinExistence type="predicted"/>